<evidence type="ECO:0000313" key="2">
    <source>
        <dbReference type="Proteomes" id="UP001597213"/>
    </source>
</evidence>
<dbReference type="RefSeq" id="WP_379143198.1">
    <property type="nucleotide sequence ID" value="NZ_JBHUEN010000042.1"/>
</dbReference>
<gene>
    <name evidence="1" type="ORF">ACFSCT_12435</name>
</gene>
<sequence length="71" mass="8125">ETLEFLIGLVHKYLPVLLGIFTLRDANPQSERSLLQARTGRLLQAPRMSAVVKPRRSIRSSRQRLQRAKAD</sequence>
<reference evidence="2" key="1">
    <citation type="journal article" date="2019" name="Int. J. Syst. Evol. Microbiol.">
        <title>The Global Catalogue of Microorganisms (GCM) 10K type strain sequencing project: providing services to taxonomists for standard genome sequencing and annotation.</title>
        <authorList>
            <consortium name="The Broad Institute Genomics Platform"/>
            <consortium name="The Broad Institute Genome Sequencing Center for Infectious Disease"/>
            <person name="Wu L."/>
            <person name="Ma J."/>
        </authorList>
    </citation>
    <scope>NUCLEOTIDE SEQUENCE [LARGE SCALE GENOMIC DNA]</scope>
    <source>
        <strain evidence="2">CCUG 56029</strain>
    </source>
</reference>
<feature type="non-terminal residue" evidence="1">
    <location>
        <position position="1"/>
    </location>
</feature>
<dbReference type="Proteomes" id="UP001597213">
    <property type="component" value="Unassembled WGS sequence"/>
</dbReference>
<dbReference type="EMBL" id="JBHUEN010000042">
    <property type="protein sequence ID" value="MFD1882521.1"/>
    <property type="molecule type" value="Genomic_DNA"/>
</dbReference>
<organism evidence="1 2">
    <name type="scientific">Paracoccus pacificus</name>
    <dbReference type="NCBI Taxonomy" id="1463598"/>
    <lineage>
        <taxon>Bacteria</taxon>
        <taxon>Pseudomonadati</taxon>
        <taxon>Pseudomonadota</taxon>
        <taxon>Alphaproteobacteria</taxon>
        <taxon>Rhodobacterales</taxon>
        <taxon>Paracoccaceae</taxon>
        <taxon>Paracoccus</taxon>
    </lineage>
</organism>
<protein>
    <submittedName>
        <fullName evidence="1">Uncharacterized protein</fullName>
    </submittedName>
</protein>
<keyword evidence="2" id="KW-1185">Reference proteome</keyword>
<name>A0ABW4R8D6_9RHOB</name>
<proteinExistence type="predicted"/>
<evidence type="ECO:0000313" key="1">
    <source>
        <dbReference type="EMBL" id="MFD1882521.1"/>
    </source>
</evidence>
<comment type="caution">
    <text evidence="1">The sequence shown here is derived from an EMBL/GenBank/DDBJ whole genome shotgun (WGS) entry which is preliminary data.</text>
</comment>
<accession>A0ABW4R8D6</accession>